<dbReference type="EMBL" id="FNCN01000003">
    <property type="protein sequence ID" value="SDG28260.1"/>
    <property type="molecule type" value="Genomic_DNA"/>
</dbReference>
<accession>A0A1G7T105</accession>
<dbReference type="InterPro" id="IPR036388">
    <property type="entry name" value="WH-like_DNA-bd_sf"/>
</dbReference>
<keyword evidence="3" id="KW-0804">Transcription</keyword>
<dbReference type="InterPro" id="IPR018356">
    <property type="entry name" value="Tscrpt_reg_HTH_DeoR_CS"/>
</dbReference>
<keyword evidence="1" id="KW-0805">Transcription regulation</keyword>
<dbReference type="GO" id="GO:0003677">
    <property type="term" value="F:DNA binding"/>
    <property type="evidence" value="ECO:0007669"/>
    <property type="project" value="UniProtKB-KW"/>
</dbReference>
<evidence type="ECO:0000313" key="6">
    <source>
        <dbReference type="Proteomes" id="UP000198923"/>
    </source>
</evidence>
<dbReference type="Pfam" id="PF13280">
    <property type="entry name" value="WYL"/>
    <property type="match status" value="1"/>
</dbReference>
<dbReference type="Proteomes" id="UP000198923">
    <property type="component" value="Unassembled WGS sequence"/>
</dbReference>
<evidence type="ECO:0000256" key="2">
    <source>
        <dbReference type="ARBA" id="ARBA00023125"/>
    </source>
</evidence>
<proteinExistence type="predicted"/>
<dbReference type="PROSITE" id="PS00894">
    <property type="entry name" value="HTH_DEOR_1"/>
    <property type="match status" value="1"/>
</dbReference>
<protein>
    <submittedName>
        <fullName evidence="5">Predicted DNA-binding transcriptional regulator YafY, contains an HTH and WYL domains</fullName>
    </submittedName>
</protein>
<dbReference type="InterPro" id="IPR028349">
    <property type="entry name" value="PafC-like"/>
</dbReference>
<sequence>METSARLLRLLSLLQMRREWPGPELAERLGVAPRTVRRDVERLRNLGYPVHATPGVLGGYRLGPGASMPPLLLDDDEVIAVALGLRLAAAGTIKGIEENSALALAKIEQVLPSRLRHRVDALHSSTMAIAAGGPVVDPAVLTAVASACRDRETLRFDYTGHHGTSTRRRTEPHRVVSWGRRWYLVAWDLDRDDWRTFRLDRIEPRTPTGPRYEPRDPPDGDIAAYLTRRIGHAMWPIEARVRVHAPAAALEGRAAGDVQPETDATCLLTLRGDSLPGIAGFLTMLDHDFDVLDPPELADHVRALAARYAQAVRPGPAQPPPEAP</sequence>
<evidence type="ECO:0000256" key="1">
    <source>
        <dbReference type="ARBA" id="ARBA00023015"/>
    </source>
</evidence>
<dbReference type="PANTHER" id="PTHR34580:SF3">
    <property type="entry name" value="PROTEIN PAFB"/>
    <property type="match status" value="1"/>
</dbReference>
<dbReference type="InterPro" id="IPR036390">
    <property type="entry name" value="WH_DNA-bd_sf"/>
</dbReference>
<keyword evidence="6" id="KW-1185">Reference proteome</keyword>
<evidence type="ECO:0000259" key="4">
    <source>
        <dbReference type="PROSITE" id="PS51000"/>
    </source>
</evidence>
<organism evidence="5 6">
    <name type="scientific">Sinosporangium album</name>
    <dbReference type="NCBI Taxonomy" id="504805"/>
    <lineage>
        <taxon>Bacteria</taxon>
        <taxon>Bacillati</taxon>
        <taxon>Actinomycetota</taxon>
        <taxon>Actinomycetes</taxon>
        <taxon>Streptosporangiales</taxon>
        <taxon>Streptosporangiaceae</taxon>
        <taxon>Sinosporangium</taxon>
    </lineage>
</organism>
<dbReference type="PROSITE" id="PS51000">
    <property type="entry name" value="HTH_DEOR_2"/>
    <property type="match status" value="1"/>
</dbReference>
<feature type="domain" description="HTH deoR-type" evidence="4">
    <location>
        <begin position="3"/>
        <end position="58"/>
    </location>
</feature>
<dbReference type="RefSeq" id="WP_275936258.1">
    <property type="nucleotide sequence ID" value="NZ_FNCN01000003.1"/>
</dbReference>
<dbReference type="PROSITE" id="PS52050">
    <property type="entry name" value="WYL"/>
    <property type="match status" value="1"/>
</dbReference>
<dbReference type="Pfam" id="PF25583">
    <property type="entry name" value="WCX"/>
    <property type="match status" value="1"/>
</dbReference>
<dbReference type="Gene3D" id="1.10.10.10">
    <property type="entry name" value="Winged helix-like DNA-binding domain superfamily/Winged helix DNA-binding domain"/>
    <property type="match status" value="1"/>
</dbReference>
<dbReference type="PIRSF" id="PIRSF016838">
    <property type="entry name" value="PafC"/>
    <property type="match status" value="1"/>
</dbReference>
<dbReference type="Pfam" id="PF08279">
    <property type="entry name" value="HTH_11"/>
    <property type="match status" value="1"/>
</dbReference>
<reference evidence="5 6" key="1">
    <citation type="submission" date="2016-10" db="EMBL/GenBank/DDBJ databases">
        <authorList>
            <person name="de Groot N.N."/>
        </authorList>
    </citation>
    <scope>NUCLEOTIDE SEQUENCE [LARGE SCALE GENOMIC DNA]</scope>
    <source>
        <strain evidence="5 6">CPCC 201354</strain>
    </source>
</reference>
<dbReference type="AlphaFoldDB" id="A0A1G7T105"/>
<dbReference type="InterPro" id="IPR051534">
    <property type="entry name" value="CBASS_pafABC_assoc_protein"/>
</dbReference>
<dbReference type="InterPro" id="IPR001034">
    <property type="entry name" value="DeoR_HTH"/>
</dbReference>
<evidence type="ECO:0000313" key="5">
    <source>
        <dbReference type="EMBL" id="SDG28260.1"/>
    </source>
</evidence>
<dbReference type="PANTHER" id="PTHR34580">
    <property type="match status" value="1"/>
</dbReference>
<gene>
    <name evidence="5" type="ORF">SAMN05421505_10328</name>
</gene>
<dbReference type="GO" id="GO:0003700">
    <property type="term" value="F:DNA-binding transcription factor activity"/>
    <property type="evidence" value="ECO:0007669"/>
    <property type="project" value="InterPro"/>
</dbReference>
<dbReference type="InterPro" id="IPR026881">
    <property type="entry name" value="WYL_dom"/>
</dbReference>
<keyword evidence="2 5" id="KW-0238">DNA-binding</keyword>
<dbReference type="STRING" id="504805.SAMN05421505_10328"/>
<dbReference type="InterPro" id="IPR057727">
    <property type="entry name" value="WCX_dom"/>
</dbReference>
<evidence type="ECO:0000256" key="3">
    <source>
        <dbReference type="ARBA" id="ARBA00023163"/>
    </source>
</evidence>
<name>A0A1G7T105_9ACTN</name>
<dbReference type="SUPFAM" id="SSF46785">
    <property type="entry name" value="Winged helix' DNA-binding domain"/>
    <property type="match status" value="1"/>
</dbReference>
<dbReference type="InterPro" id="IPR013196">
    <property type="entry name" value="HTH_11"/>
</dbReference>